<protein>
    <submittedName>
        <fullName evidence="6">NAD(P)/FAD-dependent oxidoreductase</fullName>
    </submittedName>
</protein>
<dbReference type="Proteomes" id="UP001056429">
    <property type="component" value="Unassembled WGS sequence"/>
</dbReference>
<dbReference type="InterPro" id="IPR055178">
    <property type="entry name" value="RsdA/BaiN/AoA(So)-like_dom"/>
</dbReference>
<evidence type="ECO:0000313" key="7">
    <source>
        <dbReference type="Proteomes" id="UP001056429"/>
    </source>
</evidence>
<dbReference type="AlphaFoldDB" id="A0A9J6P7T3"/>
<dbReference type="Gene3D" id="3.50.50.60">
    <property type="entry name" value="FAD/NAD(P)-binding domain"/>
    <property type="match status" value="1"/>
</dbReference>
<sequence length="406" mass="44855">MFHDIIVIGGGASGIMASLIAKDMGSDVAIIEHKDRVAKKILITGNGRCNISNNSIDINNYHTNSSKELLQNVLSNFSLTNTIDFFKSIGLNLTLLENDKLYPLSLQASSVVDLLLSSLNDKSIPLYLNTNIIDISKKDNKFLIVTNKDEYSCNKLIIATGGKSYPKTGSDGSGYKYAKIFKHNIVKLMPAIVQVTLDYPKLKALSGTKFNGKASVFVNKHMIRSEYGEILFTDYGISGPPILQLSRIISRNSNCTIELDMFPDMSSKDLSEFLESHWGIIGYRSIHDSFIGIMNKKLIPIFLKDCGIQNIHKPCWEITKDEHDIIINKLKSWIFIATGTKNFDSAQVTSGGVSLDEINPLTLESTKEKNLFFCGEILDVDGDCGGYNLQWAWSSGAVAGKNASNK</sequence>
<comment type="caution">
    <text evidence="6">The sequence shown here is derived from an EMBL/GenBank/DDBJ whole genome shotgun (WGS) entry which is preliminary data.</text>
</comment>
<dbReference type="Gene3D" id="2.40.30.10">
    <property type="entry name" value="Translation factors"/>
    <property type="match status" value="1"/>
</dbReference>
<feature type="domain" description="RsdA/BaiN/AoA(So)-like Rossmann fold-like" evidence="4">
    <location>
        <begin position="3"/>
        <end position="401"/>
    </location>
</feature>
<dbReference type="PRINTS" id="PR00411">
    <property type="entry name" value="PNDRDTASEI"/>
</dbReference>
<dbReference type="PANTHER" id="PTHR42887">
    <property type="entry name" value="OS12G0638800 PROTEIN"/>
    <property type="match status" value="1"/>
</dbReference>
<evidence type="ECO:0000256" key="2">
    <source>
        <dbReference type="ARBA" id="ARBA00022630"/>
    </source>
</evidence>
<dbReference type="InterPro" id="IPR004792">
    <property type="entry name" value="BaiN-like"/>
</dbReference>
<evidence type="ECO:0000313" key="6">
    <source>
        <dbReference type="EMBL" id="MCM1992324.1"/>
    </source>
</evidence>
<dbReference type="Pfam" id="PF03486">
    <property type="entry name" value="HI0933_like"/>
    <property type="match status" value="1"/>
</dbReference>
<accession>A0A9J6P7T3</accession>
<organism evidence="6 7">
    <name type="scientific">Oceanirhabdus seepicola</name>
    <dbReference type="NCBI Taxonomy" id="2828781"/>
    <lineage>
        <taxon>Bacteria</taxon>
        <taxon>Bacillati</taxon>
        <taxon>Bacillota</taxon>
        <taxon>Clostridia</taxon>
        <taxon>Eubacteriales</taxon>
        <taxon>Clostridiaceae</taxon>
        <taxon>Oceanirhabdus</taxon>
    </lineage>
</organism>
<dbReference type="PANTHER" id="PTHR42887:SF2">
    <property type="entry name" value="OS12G0638800 PROTEIN"/>
    <property type="match status" value="1"/>
</dbReference>
<evidence type="ECO:0000256" key="3">
    <source>
        <dbReference type="ARBA" id="ARBA00022827"/>
    </source>
</evidence>
<keyword evidence="7" id="KW-1185">Reference proteome</keyword>
<reference evidence="6" key="2">
    <citation type="submission" date="2021-04" db="EMBL/GenBank/DDBJ databases">
        <authorList>
            <person name="Dong X."/>
        </authorList>
    </citation>
    <scope>NUCLEOTIDE SEQUENCE</scope>
    <source>
        <strain evidence="6">ZWT</strain>
    </source>
</reference>
<dbReference type="RefSeq" id="WP_250861481.1">
    <property type="nucleotide sequence ID" value="NZ_JAGSOJ010000005.1"/>
</dbReference>
<dbReference type="NCBIfam" id="TIGR00275">
    <property type="entry name" value="aminoacetone oxidase family FAD-binding enzyme"/>
    <property type="match status" value="1"/>
</dbReference>
<dbReference type="EMBL" id="JAGSOJ010000005">
    <property type="protein sequence ID" value="MCM1992324.1"/>
    <property type="molecule type" value="Genomic_DNA"/>
</dbReference>
<dbReference type="Gene3D" id="1.10.8.260">
    <property type="entry name" value="HI0933 insert domain-like"/>
    <property type="match status" value="1"/>
</dbReference>
<dbReference type="InterPro" id="IPR023166">
    <property type="entry name" value="BaiN-like_dom_sf"/>
</dbReference>
<keyword evidence="3" id="KW-0274">FAD</keyword>
<dbReference type="Pfam" id="PF22780">
    <property type="entry name" value="HI0933_like_1st"/>
    <property type="match status" value="1"/>
</dbReference>
<comment type="cofactor">
    <cofactor evidence="1">
        <name>FAD</name>
        <dbReference type="ChEBI" id="CHEBI:57692"/>
    </cofactor>
</comment>
<evidence type="ECO:0000259" key="5">
    <source>
        <dbReference type="Pfam" id="PF22780"/>
    </source>
</evidence>
<proteinExistence type="predicted"/>
<keyword evidence="2" id="KW-0285">Flavoprotein</keyword>
<reference evidence="6" key="1">
    <citation type="journal article" date="2021" name="mSystems">
        <title>Bacteria and Archaea Synergistically Convert Glycine Betaine to Biogenic Methane in the Formosa Cold Seep of the South China Sea.</title>
        <authorList>
            <person name="Li L."/>
            <person name="Zhang W."/>
            <person name="Zhang S."/>
            <person name="Song L."/>
            <person name="Sun Q."/>
            <person name="Zhang H."/>
            <person name="Xiang H."/>
            <person name="Dong X."/>
        </authorList>
    </citation>
    <scope>NUCLEOTIDE SEQUENCE</scope>
    <source>
        <strain evidence="6">ZWT</strain>
    </source>
</reference>
<gene>
    <name evidence="6" type="ORF">KDK92_21635</name>
</gene>
<dbReference type="SUPFAM" id="SSF160996">
    <property type="entry name" value="HI0933 insert domain-like"/>
    <property type="match status" value="1"/>
</dbReference>
<name>A0A9J6P7T3_9CLOT</name>
<evidence type="ECO:0000259" key="4">
    <source>
        <dbReference type="Pfam" id="PF03486"/>
    </source>
</evidence>
<dbReference type="InterPro" id="IPR057661">
    <property type="entry name" value="RsdA/BaiN/AoA(So)_Rossmann"/>
</dbReference>
<dbReference type="SUPFAM" id="SSF51905">
    <property type="entry name" value="FAD/NAD(P)-binding domain"/>
    <property type="match status" value="1"/>
</dbReference>
<dbReference type="InterPro" id="IPR036188">
    <property type="entry name" value="FAD/NAD-bd_sf"/>
</dbReference>
<evidence type="ECO:0000256" key="1">
    <source>
        <dbReference type="ARBA" id="ARBA00001974"/>
    </source>
</evidence>
<feature type="domain" description="RsdA/BaiN/AoA(So)-like insert" evidence="5">
    <location>
        <begin position="190"/>
        <end position="348"/>
    </location>
</feature>